<dbReference type="NCBIfam" id="TIGR01498">
    <property type="entry name" value="folK"/>
    <property type="match status" value="1"/>
</dbReference>
<comment type="pathway">
    <text evidence="1">Cofactor biosynthesis; tetrahydrofolate biosynthesis; 2-amino-4-hydroxy-6-hydroxymethyl-7,8-dihydropteridine diphosphate from 7,8-dihydroneopterin triphosphate: step 4/4.</text>
</comment>
<dbReference type="GO" id="GO:0005524">
    <property type="term" value="F:ATP binding"/>
    <property type="evidence" value="ECO:0007669"/>
    <property type="project" value="UniProtKB-KW"/>
</dbReference>
<dbReference type="Proteomes" id="UP000004095">
    <property type="component" value="Unassembled WGS sequence"/>
</dbReference>
<dbReference type="eggNOG" id="COG0801">
    <property type="taxonomic scope" value="Bacteria"/>
</dbReference>
<comment type="caution">
    <text evidence="14">The sequence shown here is derived from an EMBL/GenBank/DDBJ whole genome shotgun (WGS) entry which is preliminary data.</text>
</comment>
<evidence type="ECO:0000256" key="4">
    <source>
        <dbReference type="ARBA" id="ARBA00016218"/>
    </source>
</evidence>
<dbReference type="InterPro" id="IPR035907">
    <property type="entry name" value="Hppk_sf"/>
</dbReference>
<gene>
    <name evidence="14" type="ORF">M23134_03218</name>
</gene>
<evidence type="ECO:0000313" key="14">
    <source>
        <dbReference type="EMBL" id="EAY30580.1"/>
    </source>
</evidence>
<evidence type="ECO:0000256" key="12">
    <source>
        <dbReference type="ARBA" id="ARBA00033413"/>
    </source>
</evidence>
<dbReference type="OrthoDB" id="9808041at2"/>
<evidence type="ECO:0000259" key="13">
    <source>
        <dbReference type="PROSITE" id="PS00794"/>
    </source>
</evidence>
<keyword evidence="6" id="KW-0547">Nucleotide-binding</keyword>
<evidence type="ECO:0000256" key="8">
    <source>
        <dbReference type="ARBA" id="ARBA00022840"/>
    </source>
</evidence>
<dbReference type="EC" id="2.7.6.3" evidence="3"/>
<evidence type="ECO:0000256" key="11">
    <source>
        <dbReference type="ARBA" id="ARBA00029766"/>
    </source>
</evidence>
<name>A1ZGG3_MICM2</name>
<reference evidence="14 15" key="1">
    <citation type="submission" date="2007-01" db="EMBL/GenBank/DDBJ databases">
        <authorList>
            <person name="Haygood M."/>
            <person name="Podell S."/>
            <person name="Anderson C."/>
            <person name="Hopkinson B."/>
            <person name="Roe K."/>
            <person name="Barbeau K."/>
            <person name="Gaasterland T."/>
            <person name="Ferriera S."/>
            <person name="Johnson J."/>
            <person name="Kravitz S."/>
            <person name="Beeson K."/>
            <person name="Sutton G."/>
            <person name="Rogers Y.-H."/>
            <person name="Friedman R."/>
            <person name="Frazier M."/>
            <person name="Venter J.C."/>
        </authorList>
    </citation>
    <scope>NUCLEOTIDE SEQUENCE [LARGE SCALE GENOMIC DNA]</scope>
    <source>
        <strain evidence="14 15">ATCC 23134</strain>
    </source>
</reference>
<evidence type="ECO:0000256" key="9">
    <source>
        <dbReference type="ARBA" id="ARBA00022909"/>
    </source>
</evidence>
<keyword evidence="9" id="KW-0289">Folate biosynthesis</keyword>
<keyword evidence="8" id="KW-0067">ATP-binding</keyword>
<keyword evidence="15" id="KW-1185">Reference proteome</keyword>
<protein>
    <recommendedName>
        <fullName evidence="4">2-amino-4-hydroxy-6-hydroxymethyldihydropteridine pyrophosphokinase</fullName>
        <ecNumber evidence="3">2.7.6.3</ecNumber>
    </recommendedName>
    <alternativeName>
        <fullName evidence="11">6-hydroxymethyl-7,8-dihydropterin pyrophosphokinase</fullName>
    </alternativeName>
    <alternativeName>
        <fullName evidence="12">7,8-dihydro-6-hydroxymethylpterin-pyrophosphokinase</fullName>
    </alternativeName>
</protein>
<organism evidence="14 15">
    <name type="scientific">Microscilla marina ATCC 23134</name>
    <dbReference type="NCBI Taxonomy" id="313606"/>
    <lineage>
        <taxon>Bacteria</taxon>
        <taxon>Pseudomonadati</taxon>
        <taxon>Bacteroidota</taxon>
        <taxon>Cytophagia</taxon>
        <taxon>Cytophagales</taxon>
        <taxon>Microscillaceae</taxon>
        <taxon>Microscilla</taxon>
    </lineage>
</organism>
<dbReference type="Gene3D" id="3.30.70.560">
    <property type="entry name" value="7,8-Dihydro-6-hydroxymethylpterin-pyrophosphokinase HPPK"/>
    <property type="match status" value="1"/>
</dbReference>
<evidence type="ECO:0000256" key="1">
    <source>
        <dbReference type="ARBA" id="ARBA00005051"/>
    </source>
</evidence>
<evidence type="ECO:0000256" key="6">
    <source>
        <dbReference type="ARBA" id="ARBA00022741"/>
    </source>
</evidence>
<dbReference type="EMBL" id="AAWS01000006">
    <property type="protein sequence ID" value="EAY30580.1"/>
    <property type="molecule type" value="Genomic_DNA"/>
</dbReference>
<proteinExistence type="inferred from homology"/>
<dbReference type="PANTHER" id="PTHR43071:SF1">
    <property type="entry name" value="2-AMINO-4-HYDROXY-6-HYDROXYMETHYLDIHYDROPTERIDINE PYROPHOSPHOKINASE"/>
    <property type="match status" value="1"/>
</dbReference>
<dbReference type="InterPro" id="IPR000550">
    <property type="entry name" value="Hppk"/>
</dbReference>
<dbReference type="RefSeq" id="WP_002694858.1">
    <property type="nucleotide sequence ID" value="NZ_AAWS01000006.1"/>
</dbReference>
<evidence type="ECO:0000256" key="2">
    <source>
        <dbReference type="ARBA" id="ARBA00005810"/>
    </source>
</evidence>
<dbReference type="GO" id="GO:0003848">
    <property type="term" value="F:2-amino-4-hydroxy-6-hydroxymethyldihydropteridine diphosphokinase activity"/>
    <property type="evidence" value="ECO:0007669"/>
    <property type="project" value="UniProtKB-EC"/>
</dbReference>
<dbReference type="UniPathway" id="UPA00077">
    <property type="reaction ID" value="UER00155"/>
</dbReference>
<feature type="domain" description="7,8-dihydro-6-hydroxymethylpterin-pyrophosphokinase" evidence="13">
    <location>
        <begin position="87"/>
        <end position="98"/>
    </location>
</feature>
<keyword evidence="7 14" id="KW-0418">Kinase</keyword>
<dbReference type="GO" id="GO:0016301">
    <property type="term" value="F:kinase activity"/>
    <property type="evidence" value="ECO:0007669"/>
    <property type="project" value="UniProtKB-KW"/>
</dbReference>
<dbReference type="PROSITE" id="PS00794">
    <property type="entry name" value="HPPK"/>
    <property type="match status" value="1"/>
</dbReference>
<keyword evidence="5 14" id="KW-0808">Transferase</keyword>
<dbReference type="PANTHER" id="PTHR43071">
    <property type="entry name" value="2-AMINO-4-HYDROXY-6-HYDROXYMETHYLDIHYDROPTERIDINE PYROPHOSPHOKINASE"/>
    <property type="match status" value="1"/>
</dbReference>
<dbReference type="GO" id="GO:0046654">
    <property type="term" value="P:tetrahydrofolate biosynthetic process"/>
    <property type="evidence" value="ECO:0007669"/>
    <property type="project" value="UniProtKB-UniPathway"/>
</dbReference>
<dbReference type="Pfam" id="PF01288">
    <property type="entry name" value="HPPK"/>
    <property type="match status" value="1"/>
</dbReference>
<evidence type="ECO:0000313" key="15">
    <source>
        <dbReference type="Proteomes" id="UP000004095"/>
    </source>
</evidence>
<evidence type="ECO:0000256" key="3">
    <source>
        <dbReference type="ARBA" id="ARBA00013253"/>
    </source>
</evidence>
<dbReference type="GO" id="GO:0046656">
    <property type="term" value="P:folic acid biosynthetic process"/>
    <property type="evidence" value="ECO:0007669"/>
    <property type="project" value="UniProtKB-KW"/>
</dbReference>
<dbReference type="SUPFAM" id="SSF55083">
    <property type="entry name" value="6-hydroxymethyl-7,8-dihydropterin pyrophosphokinase, HPPK"/>
    <property type="match status" value="1"/>
</dbReference>
<comment type="function">
    <text evidence="10">Catalyzes the transfer of pyrophosphate from adenosine triphosphate (ATP) to 6-hydroxymethyl-7,8-dihydropterin, an enzymatic step in folate biosynthesis pathway.</text>
</comment>
<dbReference type="CDD" id="cd00483">
    <property type="entry name" value="HPPK"/>
    <property type="match status" value="1"/>
</dbReference>
<accession>A1ZGG3</accession>
<comment type="similarity">
    <text evidence="2">Belongs to the HPPK family.</text>
</comment>
<dbReference type="AlphaFoldDB" id="A1ZGG3"/>
<sequence>MSITYLLLGTNLGDKTQNLHTAIQMLTSQAGRVQKHSAIYETMPWGIADQPVFYNQVLAINTSLEVRELLRVTQSIEAAMGRQKYRKWGERLIDIDILYYDQMMLESEDLNVPHSQIALRRFTLTPLVEIAPLLVHPVLQLTQTQLLAQCPDKLEVKKVTH</sequence>
<evidence type="ECO:0000256" key="7">
    <source>
        <dbReference type="ARBA" id="ARBA00022777"/>
    </source>
</evidence>
<evidence type="ECO:0000256" key="5">
    <source>
        <dbReference type="ARBA" id="ARBA00022679"/>
    </source>
</evidence>
<evidence type="ECO:0000256" key="10">
    <source>
        <dbReference type="ARBA" id="ARBA00029409"/>
    </source>
</evidence>